<sequence>MKDFKSIIVTKGKRTVVIDNPTNYSLIGIGAQGAVYRISEEQCVKLYGNLKHAKREQKVLLSSQGLPFILKVYETGPNYVVMEYLSGPDINTYLKKQTKLTEEITSRLLFMLTTMKKSGFTLIDAPLRHINITSKGFKLVDHVYSFSREQDRPLELFKDLRERGFLDSFLKQVKAIDRKTYAAWTKKPIPLPDKGWK</sequence>
<evidence type="ECO:0000313" key="2">
    <source>
        <dbReference type="Proteomes" id="UP000018877"/>
    </source>
</evidence>
<comment type="caution">
    <text evidence="1">The sequence shown here is derived from an EMBL/GenBank/DDBJ whole genome shotgun (WGS) entry which is preliminary data.</text>
</comment>
<dbReference type="AlphaFoldDB" id="A0AB94IST8"/>
<proteinExistence type="predicted"/>
<gene>
    <name evidence="1" type="ORF">BAVI_03609</name>
</gene>
<evidence type="ECO:0008006" key="3">
    <source>
        <dbReference type="Google" id="ProtNLM"/>
    </source>
</evidence>
<dbReference type="RefSeq" id="WP_024026938.1">
    <property type="nucleotide sequence ID" value="NZ_ALAN01000026.1"/>
</dbReference>
<keyword evidence="2" id="KW-1185">Reference proteome</keyword>
<dbReference type="Proteomes" id="UP000018877">
    <property type="component" value="Unassembled WGS sequence"/>
</dbReference>
<name>A0AB94IST8_9BACI</name>
<dbReference type="Gene3D" id="1.10.510.10">
    <property type="entry name" value="Transferase(Phosphotransferase) domain 1"/>
    <property type="match status" value="1"/>
</dbReference>
<dbReference type="EMBL" id="ALAN01000026">
    <property type="protein sequence ID" value="ETI70141.1"/>
    <property type="molecule type" value="Genomic_DNA"/>
</dbReference>
<organism evidence="1 2">
    <name type="scientific">Neobacillus vireti LMG 21834</name>
    <dbReference type="NCBI Taxonomy" id="1131730"/>
    <lineage>
        <taxon>Bacteria</taxon>
        <taxon>Bacillati</taxon>
        <taxon>Bacillota</taxon>
        <taxon>Bacilli</taxon>
        <taxon>Bacillales</taxon>
        <taxon>Bacillaceae</taxon>
        <taxon>Neobacillus</taxon>
    </lineage>
</organism>
<dbReference type="SUPFAM" id="SSF56112">
    <property type="entry name" value="Protein kinase-like (PK-like)"/>
    <property type="match status" value="1"/>
</dbReference>
<protein>
    <recommendedName>
        <fullName evidence="3">Serine/threonine protein kinase</fullName>
    </recommendedName>
</protein>
<reference evidence="1 2" key="1">
    <citation type="journal article" date="2014" name="Environ. Microbiol.">
        <title>The nitrate-ammonifying and nosZ-carrying bacterium Bacillus vireti is a potent source and sink for nitric and nitrous oxide under high nitrate conditions.</title>
        <authorList>
            <person name="Mania D."/>
            <person name="Heylen K."/>
            <person name="van Spanning R.J."/>
            <person name="Frostegard A."/>
        </authorList>
    </citation>
    <scope>NUCLEOTIDE SEQUENCE [LARGE SCALE GENOMIC DNA]</scope>
    <source>
        <strain evidence="1 2">LMG 21834</strain>
    </source>
</reference>
<dbReference type="InterPro" id="IPR011009">
    <property type="entry name" value="Kinase-like_dom_sf"/>
</dbReference>
<accession>A0AB94IST8</accession>
<evidence type="ECO:0000313" key="1">
    <source>
        <dbReference type="EMBL" id="ETI70141.1"/>
    </source>
</evidence>